<feature type="chain" id="PRO_5014357187" evidence="2">
    <location>
        <begin position="24"/>
        <end position="356"/>
    </location>
</feature>
<dbReference type="PANTHER" id="PTHR37490">
    <property type="entry name" value="EXPRESSED PROTEIN"/>
    <property type="match status" value="1"/>
</dbReference>
<dbReference type="InterPro" id="IPR021838">
    <property type="entry name" value="DUF3431"/>
</dbReference>
<dbReference type="AlphaFoldDB" id="A0A2J5I695"/>
<feature type="signal peptide" evidence="2">
    <location>
        <begin position="1"/>
        <end position="23"/>
    </location>
</feature>
<reference evidence="4" key="1">
    <citation type="submission" date="2017-12" db="EMBL/GenBank/DDBJ databases">
        <authorList>
            <consortium name="DOE Joint Genome Institute"/>
            <person name="Mondo S.J."/>
            <person name="Kjaerbolling I."/>
            <person name="Vesth T.C."/>
            <person name="Frisvad J.C."/>
            <person name="Nybo J.L."/>
            <person name="Theobald S."/>
            <person name="Kuo A."/>
            <person name="Bowyer P."/>
            <person name="Matsuda Y."/>
            <person name="Lyhne E.K."/>
            <person name="Kogle M.E."/>
            <person name="Clum A."/>
            <person name="Lipzen A."/>
            <person name="Salamov A."/>
            <person name="Ngan C.Y."/>
            <person name="Daum C."/>
            <person name="Chiniquy J."/>
            <person name="Barry K."/>
            <person name="LaButti K."/>
            <person name="Haridas S."/>
            <person name="Simmons B.A."/>
            <person name="Magnuson J.K."/>
            <person name="Mortensen U.H."/>
            <person name="Larsen T.O."/>
            <person name="Grigoriev I.V."/>
            <person name="Baker S.E."/>
            <person name="Andersen M.R."/>
            <person name="Nordberg H.P."/>
            <person name="Cantor M.N."/>
            <person name="Hua S.X."/>
        </authorList>
    </citation>
    <scope>NUCLEOTIDE SEQUENCE [LARGE SCALE GENOMIC DNA]</scope>
    <source>
        <strain evidence="4">IBT 19404</strain>
    </source>
</reference>
<sequence>MRAFERICTAAVLLIFCTLLVERHSSVIQSKWQEIRDFSLSLPVGKRNSVAQSDTTKQGGNSTARPVIRSPKTQTQVSYPDPTHASSRKRLNAQRLAPSRGDQIGKGDQIIIDEASGLQMRDGIIVVGRLSNEDTSWILRDLPEWHNAIYTVDDPTAPLSLSTNKGKEANAYLQYIIDNYHSLPETIIFLHSHRDGYPQAWHTEFSQHSNVETVQMLQTDHIQRNGYANLRCNPNPGCPEEIRPLLPSSSSSSAAQNSGVKDTDLAFARAWVSFFNSTDVPEVVATPCCAQFAVSRKQVLKRPLSAYVQYHRWLMQTELEDDVSGRVMEYMWHIIFGQDPVYCPDISDCYFDVYGI</sequence>
<evidence type="ECO:0000256" key="2">
    <source>
        <dbReference type="SAM" id="SignalP"/>
    </source>
</evidence>
<dbReference type="Proteomes" id="UP000235023">
    <property type="component" value="Unassembled WGS sequence"/>
</dbReference>
<evidence type="ECO:0000313" key="3">
    <source>
        <dbReference type="EMBL" id="PLN85491.1"/>
    </source>
</evidence>
<organism evidence="3 4">
    <name type="scientific">Aspergillus taichungensis</name>
    <dbReference type="NCBI Taxonomy" id="482145"/>
    <lineage>
        <taxon>Eukaryota</taxon>
        <taxon>Fungi</taxon>
        <taxon>Dikarya</taxon>
        <taxon>Ascomycota</taxon>
        <taxon>Pezizomycotina</taxon>
        <taxon>Eurotiomycetes</taxon>
        <taxon>Eurotiomycetidae</taxon>
        <taxon>Eurotiales</taxon>
        <taxon>Aspergillaceae</taxon>
        <taxon>Aspergillus</taxon>
        <taxon>Aspergillus subgen. Circumdati</taxon>
    </lineage>
</organism>
<name>A0A2J5I695_9EURO</name>
<proteinExistence type="predicted"/>
<feature type="compositionally biased region" description="Polar residues" evidence="1">
    <location>
        <begin position="49"/>
        <end position="64"/>
    </location>
</feature>
<protein>
    <submittedName>
        <fullName evidence="3">Uncharacterized protein</fullName>
    </submittedName>
</protein>
<keyword evidence="4" id="KW-1185">Reference proteome</keyword>
<dbReference type="EMBL" id="KZ559504">
    <property type="protein sequence ID" value="PLN85491.1"/>
    <property type="molecule type" value="Genomic_DNA"/>
</dbReference>
<dbReference type="PANTHER" id="PTHR37490:SF2">
    <property type="match status" value="1"/>
</dbReference>
<evidence type="ECO:0000313" key="4">
    <source>
        <dbReference type="Proteomes" id="UP000235023"/>
    </source>
</evidence>
<feature type="region of interest" description="Disordered" evidence="1">
    <location>
        <begin position="49"/>
        <end position="88"/>
    </location>
</feature>
<accession>A0A2J5I695</accession>
<dbReference type="OrthoDB" id="426718at2759"/>
<evidence type="ECO:0000256" key="1">
    <source>
        <dbReference type="SAM" id="MobiDB-lite"/>
    </source>
</evidence>
<keyword evidence="2" id="KW-0732">Signal</keyword>
<dbReference type="Pfam" id="PF11913">
    <property type="entry name" value="DUF3431"/>
    <property type="match status" value="1"/>
</dbReference>
<gene>
    <name evidence="3" type="ORF">BDW42DRAFT_202361</name>
</gene>